<dbReference type="GeneID" id="66391934"/>
<evidence type="ECO:0000313" key="4">
    <source>
        <dbReference type="Proteomes" id="UP000199173"/>
    </source>
</evidence>
<evidence type="ECO:0000313" key="1">
    <source>
        <dbReference type="EMBL" id="SFR25281.1"/>
    </source>
</evidence>
<dbReference type="EMBL" id="FPAV01000011">
    <property type="protein sequence ID" value="SFU06937.1"/>
    <property type="molecule type" value="Genomic_DNA"/>
</dbReference>
<evidence type="ECO:0000313" key="3">
    <source>
        <dbReference type="Proteomes" id="UP000198760"/>
    </source>
</evidence>
<dbReference type="Proteomes" id="UP000198760">
    <property type="component" value="Unassembled WGS sequence"/>
</dbReference>
<dbReference type="Proteomes" id="UP000199173">
    <property type="component" value="Unassembled WGS sequence"/>
</dbReference>
<proteinExistence type="predicted"/>
<dbReference type="RefSeq" id="WP_035890070.1">
    <property type="nucleotide sequence ID" value="NZ_CABVLS010000011.1"/>
</dbReference>
<dbReference type="KEGG" id="krd:A3780_14395"/>
<reference evidence="3 4" key="1">
    <citation type="submission" date="2016-10" db="EMBL/GenBank/DDBJ databases">
        <authorList>
            <person name="Varghese N."/>
            <person name="Submissions S."/>
        </authorList>
    </citation>
    <scope>NUCLEOTIDE SEQUENCE [LARGE SCALE GENOMIC DNA]</scope>
    <source>
        <strain evidence="2 3">NFIX06</strain>
        <strain evidence="1 4">NFIX08</strain>
    </source>
</reference>
<comment type="caution">
    <text evidence="1">The sequence shown here is derived from an EMBL/GenBank/DDBJ whole genome shotgun (WGS) entry which is preliminary data.</text>
</comment>
<name>A0AAX2EYK3_9ENTR</name>
<accession>A0AAX2EYK3</accession>
<protein>
    <submittedName>
        <fullName evidence="1">Uncharacterized protein</fullName>
    </submittedName>
</protein>
<evidence type="ECO:0000313" key="2">
    <source>
        <dbReference type="EMBL" id="SFU06937.1"/>
    </source>
</evidence>
<dbReference type="AlphaFoldDB" id="A0AAX2EYK3"/>
<gene>
    <name evidence="2" type="ORF">SAMN03159428_03875</name>
    <name evidence="1" type="ORF">SAMN03159514_04602</name>
</gene>
<sequence length="203" mass="23684">MFDFLRRYGTTSIPAVWKYGKVRCIILDDLKYTEPDTYAFIKKRYPDYRDILFGGFVRDFCADMGENDKLIIVSHSTEFGLRYAKMTDDFIYYLKLWGLKRIGVLKFHCCHIGEREWLRVLGEKMLRDGISFSYISGPSSSGDKGQYIYDLKYGTSYTPGKYKIIKGDIKRDFKGTRYVMKNGIQVAPRAKNQPNQYRTVITG</sequence>
<dbReference type="EMBL" id="FOYJ01000013">
    <property type="protein sequence ID" value="SFR25281.1"/>
    <property type="molecule type" value="Genomic_DNA"/>
</dbReference>
<organism evidence="1 4">
    <name type="scientific">Kosakonia radicincitans</name>
    <dbReference type="NCBI Taxonomy" id="283686"/>
    <lineage>
        <taxon>Bacteria</taxon>
        <taxon>Pseudomonadati</taxon>
        <taxon>Pseudomonadota</taxon>
        <taxon>Gammaproteobacteria</taxon>
        <taxon>Enterobacterales</taxon>
        <taxon>Enterobacteriaceae</taxon>
        <taxon>Kosakonia</taxon>
    </lineage>
</organism>
<keyword evidence="3" id="KW-1185">Reference proteome</keyword>